<gene>
    <name evidence="3" type="primary">pilF</name>
    <name evidence="3" type="ORF">GCM10007392_00790</name>
</gene>
<reference evidence="3" key="1">
    <citation type="journal article" date="2014" name="Int. J. Syst. Evol. Microbiol.">
        <title>Complete genome sequence of Corynebacterium casei LMG S-19264T (=DSM 44701T), isolated from a smear-ripened cheese.</title>
        <authorList>
            <consortium name="US DOE Joint Genome Institute (JGI-PGF)"/>
            <person name="Walter F."/>
            <person name="Albersmeier A."/>
            <person name="Kalinowski J."/>
            <person name="Ruckert C."/>
        </authorList>
    </citation>
    <scope>NUCLEOTIDE SEQUENCE</scope>
    <source>
        <strain evidence="3">KCTC 22169</strain>
    </source>
</reference>
<feature type="chain" id="PRO_5036949676" evidence="2">
    <location>
        <begin position="18"/>
        <end position="262"/>
    </location>
</feature>
<dbReference type="Proteomes" id="UP000626148">
    <property type="component" value="Unassembled WGS sequence"/>
</dbReference>
<keyword evidence="1" id="KW-0802">TPR repeat</keyword>
<keyword evidence="2" id="KW-0732">Signal</keyword>
<dbReference type="PANTHER" id="PTHR12558">
    <property type="entry name" value="CELL DIVISION CYCLE 16,23,27"/>
    <property type="match status" value="1"/>
</dbReference>
<sequence>MTPIKVVLSLVMALALAGCVTTTSSPFAEKKDIDKAVDTYVQIGYRHFENDNLFQAKQALSRAMELDRNNPGAHLGLARVFDVEEDEELAEHHFRKAIRHGGETEARFQYGVFLYNHQRYDDAYDEFGEVTEDNFYARRALSFEFLALSARRLDRTDAAIKAYERAIVLDRLLTNSYVGLAELREQKGDSAEAFDAYRGFISLVRAGRANHSAHTLWLGIRIAHQVGNENLLSSLELQLRNRFPNTEEYRLYREWKQKEGAA</sequence>
<evidence type="ECO:0000256" key="2">
    <source>
        <dbReference type="SAM" id="SignalP"/>
    </source>
</evidence>
<dbReference type="PANTHER" id="PTHR12558:SF13">
    <property type="entry name" value="CELL DIVISION CYCLE PROTEIN 27 HOMOLOG"/>
    <property type="match status" value="1"/>
</dbReference>
<dbReference type="SUPFAM" id="SSF48452">
    <property type="entry name" value="TPR-like"/>
    <property type="match status" value="1"/>
</dbReference>
<proteinExistence type="predicted"/>
<dbReference type="InterPro" id="IPR011990">
    <property type="entry name" value="TPR-like_helical_dom_sf"/>
</dbReference>
<reference evidence="3" key="2">
    <citation type="submission" date="2020-09" db="EMBL/GenBank/DDBJ databases">
        <authorList>
            <person name="Sun Q."/>
            <person name="Kim S."/>
        </authorList>
    </citation>
    <scope>NUCLEOTIDE SEQUENCE</scope>
    <source>
        <strain evidence="3">KCTC 22169</strain>
    </source>
</reference>
<evidence type="ECO:0000256" key="1">
    <source>
        <dbReference type="PROSITE-ProRule" id="PRU00339"/>
    </source>
</evidence>
<evidence type="ECO:0000313" key="3">
    <source>
        <dbReference type="EMBL" id="GGX38458.1"/>
    </source>
</evidence>
<feature type="repeat" description="TPR" evidence="1">
    <location>
        <begin position="37"/>
        <end position="70"/>
    </location>
</feature>
<dbReference type="PROSITE" id="PS50005">
    <property type="entry name" value="TPR"/>
    <property type="match status" value="1"/>
</dbReference>
<dbReference type="InterPro" id="IPR019734">
    <property type="entry name" value="TPR_rpt"/>
</dbReference>
<keyword evidence="4" id="KW-1185">Reference proteome</keyword>
<accession>A0A918N585</accession>
<dbReference type="AlphaFoldDB" id="A0A918N585"/>
<name>A0A918N585_9GAMM</name>
<protein>
    <submittedName>
        <fullName evidence="3">Type IV pilus biogenesis/stability protein PilW</fullName>
    </submittedName>
</protein>
<feature type="signal peptide" evidence="2">
    <location>
        <begin position="1"/>
        <end position="17"/>
    </location>
</feature>
<dbReference type="Pfam" id="PF13432">
    <property type="entry name" value="TPR_16"/>
    <property type="match status" value="1"/>
</dbReference>
<dbReference type="EMBL" id="BMXR01000001">
    <property type="protein sequence ID" value="GGX38458.1"/>
    <property type="molecule type" value="Genomic_DNA"/>
</dbReference>
<dbReference type="SMART" id="SM00028">
    <property type="entry name" value="TPR"/>
    <property type="match status" value="3"/>
</dbReference>
<dbReference type="PROSITE" id="PS51257">
    <property type="entry name" value="PROKAR_LIPOPROTEIN"/>
    <property type="match status" value="1"/>
</dbReference>
<comment type="caution">
    <text evidence="3">The sequence shown here is derived from an EMBL/GenBank/DDBJ whole genome shotgun (WGS) entry which is preliminary data.</text>
</comment>
<dbReference type="Gene3D" id="1.25.40.10">
    <property type="entry name" value="Tetratricopeptide repeat domain"/>
    <property type="match status" value="1"/>
</dbReference>
<evidence type="ECO:0000313" key="4">
    <source>
        <dbReference type="Proteomes" id="UP000626148"/>
    </source>
</evidence>
<organism evidence="3 4">
    <name type="scientific">Saccharospirillum salsuginis</name>
    <dbReference type="NCBI Taxonomy" id="418750"/>
    <lineage>
        <taxon>Bacteria</taxon>
        <taxon>Pseudomonadati</taxon>
        <taxon>Pseudomonadota</taxon>
        <taxon>Gammaproteobacteria</taxon>
        <taxon>Oceanospirillales</taxon>
        <taxon>Saccharospirillaceae</taxon>
        <taxon>Saccharospirillum</taxon>
    </lineage>
</organism>
<dbReference type="RefSeq" id="WP_189606515.1">
    <property type="nucleotide sequence ID" value="NZ_BMXR01000001.1"/>
</dbReference>